<feature type="chain" id="PRO_5012493133" evidence="4">
    <location>
        <begin position="23"/>
        <end position="401"/>
    </location>
</feature>
<dbReference type="InterPro" id="IPR058649">
    <property type="entry name" value="CzcB_C"/>
</dbReference>
<dbReference type="Gene3D" id="2.40.30.170">
    <property type="match status" value="1"/>
</dbReference>
<name>A0A285JHD8_9GAMM</name>
<dbReference type="PROSITE" id="PS51257">
    <property type="entry name" value="PROKAR_LIPOPROTEIN"/>
    <property type="match status" value="1"/>
</dbReference>
<dbReference type="PANTHER" id="PTHR32347:SF23">
    <property type="entry name" value="BLL5650 PROTEIN"/>
    <property type="match status" value="1"/>
</dbReference>
<evidence type="ECO:0000313" key="7">
    <source>
        <dbReference type="Proteomes" id="UP000219353"/>
    </source>
</evidence>
<protein>
    <submittedName>
        <fullName evidence="6">Multidrug efflux pump subunit AcrA (Membrane-fusion protein)</fullName>
    </submittedName>
</protein>
<feature type="coiled-coil region" evidence="3">
    <location>
        <begin position="104"/>
        <end position="131"/>
    </location>
</feature>
<accession>A0A285JHD8</accession>
<dbReference type="AlphaFoldDB" id="A0A285JHD8"/>
<keyword evidence="4" id="KW-0732">Signal</keyword>
<evidence type="ECO:0000313" key="6">
    <source>
        <dbReference type="EMBL" id="SNY59688.1"/>
    </source>
</evidence>
<feature type="domain" description="CzcB-like C-terminal circularly permuted SH3-like" evidence="5">
    <location>
        <begin position="344"/>
        <end position="396"/>
    </location>
</feature>
<sequence length="401" mass="44124">MQIKLLRSLLAATGTLSLLTLAGCTEPALQQVPVYKVAPDTLVHKVHTEGELFAVNSVTISAPRNVQGPRFIASLAREYSRVEPGDVVVTFDATQLERSQRQANTSLSSVLADEQQKLAEQQNEQKALGLDQTLIAQEFNFADRFSIDDVQIRSKLEILDSMQNKEYLGEKKEYLGWQEQSFSQRSSGELELLQLQRGQQQNLLQQAESGLAGLEVKAPHAGILLFESNWRGEKPEVGGMVFPGSKIGSIPDLALQHLKLQVIEQEAIGLKAGQRVTFHLAAWPEKVLSGSIVSVAAVAQSRERRDPRKYIEVIVAPEQQDPNFMPGIKAIATLWVNEKPGILKVPLQAIFSEQQQLYVYKRNGSGFVKQPVSLGSKSLSHAEISTGLNAGDEIALINPES</sequence>
<dbReference type="GO" id="GO:0030313">
    <property type="term" value="C:cell envelope"/>
    <property type="evidence" value="ECO:0007669"/>
    <property type="project" value="UniProtKB-SubCell"/>
</dbReference>
<gene>
    <name evidence="6" type="ORF">SAMN06297280_3656</name>
</gene>
<dbReference type="PANTHER" id="PTHR32347">
    <property type="entry name" value="EFFLUX SYSTEM COMPONENT YKNX-RELATED"/>
    <property type="match status" value="1"/>
</dbReference>
<keyword evidence="2 3" id="KW-0175">Coiled coil</keyword>
<proteinExistence type="predicted"/>
<evidence type="ECO:0000256" key="3">
    <source>
        <dbReference type="SAM" id="Coils"/>
    </source>
</evidence>
<feature type="signal peptide" evidence="4">
    <location>
        <begin position="1"/>
        <end position="22"/>
    </location>
</feature>
<evidence type="ECO:0000259" key="5">
    <source>
        <dbReference type="Pfam" id="PF25975"/>
    </source>
</evidence>
<dbReference type="Proteomes" id="UP000219353">
    <property type="component" value="Unassembled WGS sequence"/>
</dbReference>
<organism evidence="6 7">
    <name type="scientific">Arsukibacterium tuosuense</name>
    <dbReference type="NCBI Taxonomy" id="1323745"/>
    <lineage>
        <taxon>Bacteria</taxon>
        <taxon>Pseudomonadati</taxon>
        <taxon>Pseudomonadota</taxon>
        <taxon>Gammaproteobacteria</taxon>
        <taxon>Chromatiales</taxon>
        <taxon>Chromatiaceae</taxon>
        <taxon>Arsukibacterium</taxon>
    </lineage>
</organism>
<reference evidence="7" key="1">
    <citation type="submission" date="2017-09" db="EMBL/GenBank/DDBJ databases">
        <authorList>
            <person name="Varghese N."/>
            <person name="Submissions S."/>
        </authorList>
    </citation>
    <scope>NUCLEOTIDE SEQUENCE [LARGE SCALE GENOMIC DNA]</scope>
    <source>
        <strain evidence="7">CGMCC 1.12461</strain>
    </source>
</reference>
<evidence type="ECO:0000256" key="2">
    <source>
        <dbReference type="ARBA" id="ARBA00023054"/>
    </source>
</evidence>
<keyword evidence="7" id="KW-1185">Reference proteome</keyword>
<dbReference type="RefSeq" id="WP_170949047.1">
    <property type="nucleotide sequence ID" value="NZ_OBEB01000009.1"/>
</dbReference>
<dbReference type="Pfam" id="PF25975">
    <property type="entry name" value="CzcB_C"/>
    <property type="match status" value="1"/>
</dbReference>
<comment type="subcellular location">
    <subcellularLocation>
        <location evidence="1">Cell envelope</location>
    </subcellularLocation>
</comment>
<evidence type="ECO:0000256" key="4">
    <source>
        <dbReference type="SAM" id="SignalP"/>
    </source>
</evidence>
<evidence type="ECO:0000256" key="1">
    <source>
        <dbReference type="ARBA" id="ARBA00004196"/>
    </source>
</evidence>
<dbReference type="Gene3D" id="2.40.420.20">
    <property type="match status" value="1"/>
</dbReference>
<dbReference type="EMBL" id="OBEB01000009">
    <property type="protein sequence ID" value="SNY59688.1"/>
    <property type="molecule type" value="Genomic_DNA"/>
</dbReference>
<dbReference type="InterPro" id="IPR050465">
    <property type="entry name" value="UPF0194_transport"/>
</dbReference>